<dbReference type="GO" id="GO:0004034">
    <property type="term" value="F:aldose 1-epimerase activity"/>
    <property type="evidence" value="ECO:0007669"/>
    <property type="project" value="TreeGrafter"/>
</dbReference>
<name>A0AAD5XXB5_9FUNG</name>
<accession>A0AAD5XXB5</accession>
<dbReference type="GO" id="GO:0030246">
    <property type="term" value="F:carbohydrate binding"/>
    <property type="evidence" value="ECO:0007669"/>
    <property type="project" value="InterPro"/>
</dbReference>
<comment type="caution">
    <text evidence="1">The sequence shown here is derived from an EMBL/GenBank/DDBJ whole genome shotgun (WGS) entry which is preliminary data.</text>
</comment>
<evidence type="ECO:0000313" key="1">
    <source>
        <dbReference type="EMBL" id="KAJ3212319.1"/>
    </source>
</evidence>
<organism evidence="1 2">
    <name type="scientific">Clydaea vesicula</name>
    <dbReference type="NCBI Taxonomy" id="447962"/>
    <lineage>
        <taxon>Eukaryota</taxon>
        <taxon>Fungi</taxon>
        <taxon>Fungi incertae sedis</taxon>
        <taxon>Chytridiomycota</taxon>
        <taxon>Chytridiomycota incertae sedis</taxon>
        <taxon>Chytridiomycetes</taxon>
        <taxon>Lobulomycetales</taxon>
        <taxon>Lobulomycetaceae</taxon>
        <taxon>Clydaea</taxon>
    </lineage>
</organism>
<proteinExistence type="predicted"/>
<gene>
    <name evidence="1" type="ORF">HK099_007760</name>
</gene>
<dbReference type="GO" id="GO:0006006">
    <property type="term" value="P:glucose metabolic process"/>
    <property type="evidence" value="ECO:0007669"/>
    <property type="project" value="TreeGrafter"/>
</dbReference>
<sequence length="285" mass="32525">MNLILKSEHAEARFSNFGASLTHLIFNSKVDVVMGLDDPDAYETNSPYFGVIGRTCNRTENGRFELNGKTYQLAINNGPNNLHGGIKGIDKYFWDSKFLDLNTLQFEHISDDMNEGYPGKLLIRVSYKLVESISKEGKVTVTLYQSFLAKLIDLEDPTLKTVVNLTNHTYWNLNGFVKEALEHEFEIPNENGRTETNKDQCPNGNIIKDLPDSPFSFLKKKSLGKDYDKVQEYRGYDHYYLIKEDNSTNKDLVLGCKVYSPQSKIGMELWTDALVSFTTINNFKI</sequence>
<dbReference type="Gene3D" id="2.70.98.10">
    <property type="match status" value="1"/>
</dbReference>
<dbReference type="PROSITE" id="PS00545">
    <property type="entry name" value="ALDOSE_1_EPIMERASE"/>
    <property type="match status" value="1"/>
</dbReference>
<dbReference type="PANTHER" id="PTHR10091">
    <property type="entry name" value="ALDOSE-1-EPIMERASE"/>
    <property type="match status" value="1"/>
</dbReference>
<reference evidence="1" key="1">
    <citation type="submission" date="2020-05" db="EMBL/GenBank/DDBJ databases">
        <title>Phylogenomic resolution of chytrid fungi.</title>
        <authorList>
            <person name="Stajich J.E."/>
            <person name="Amses K."/>
            <person name="Simmons R."/>
            <person name="Seto K."/>
            <person name="Myers J."/>
            <person name="Bonds A."/>
            <person name="Quandt C.A."/>
            <person name="Barry K."/>
            <person name="Liu P."/>
            <person name="Grigoriev I."/>
            <person name="Longcore J.E."/>
            <person name="James T.Y."/>
        </authorList>
    </citation>
    <scope>NUCLEOTIDE SEQUENCE</scope>
    <source>
        <strain evidence="1">JEL0476</strain>
    </source>
</reference>
<dbReference type="InterPro" id="IPR014718">
    <property type="entry name" value="GH-type_carb-bd"/>
</dbReference>
<dbReference type="AlphaFoldDB" id="A0AAD5XXB5"/>
<protein>
    <recommendedName>
        <fullName evidence="3">Aldose 1-epimerase</fullName>
    </recommendedName>
</protein>
<dbReference type="Proteomes" id="UP001211065">
    <property type="component" value="Unassembled WGS sequence"/>
</dbReference>
<dbReference type="GO" id="GO:0033499">
    <property type="term" value="P:galactose catabolic process via UDP-galactose, Leloir pathway"/>
    <property type="evidence" value="ECO:0007669"/>
    <property type="project" value="TreeGrafter"/>
</dbReference>
<dbReference type="InterPro" id="IPR008183">
    <property type="entry name" value="Aldose_1/G6P_1-epimerase"/>
</dbReference>
<dbReference type="EMBL" id="JADGJW010000785">
    <property type="protein sequence ID" value="KAJ3212319.1"/>
    <property type="molecule type" value="Genomic_DNA"/>
</dbReference>
<dbReference type="InterPro" id="IPR011013">
    <property type="entry name" value="Gal_mutarotase_sf_dom"/>
</dbReference>
<dbReference type="SUPFAM" id="SSF74650">
    <property type="entry name" value="Galactose mutarotase-like"/>
    <property type="match status" value="1"/>
</dbReference>
<keyword evidence="2" id="KW-1185">Reference proteome</keyword>
<evidence type="ECO:0000313" key="2">
    <source>
        <dbReference type="Proteomes" id="UP001211065"/>
    </source>
</evidence>
<dbReference type="InterPro" id="IPR018052">
    <property type="entry name" value="Ald1_epimerase_CS"/>
</dbReference>
<dbReference type="PANTHER" id="PTHR10091:SF0">
    <property type="entry name" value="GALACTOSE MUTAROTASE"/>
    <property type="match status" value="1"/>
</dbReference>
<dbReference type="Pfam" id="PF01263">
    <property type="entry name" value="Aldose_epim"/>
    <property type="match status" value="1"/>
</dbReference>
<evidence type="ECO:0008006" key="3">
    <source>
        <dbReference type="Google" id="ProtNLM"/>
    </source>
</evidence>